<keyword evidence="9 10" id="KW-0479">Metal-binding</keyword>
<dbReference type="CDD" id="cd17924">
    <property type="entry name" value="DDXDc_reverse_gyrase"/>
    <property type="match status" value="1"/>
</dbReference>
<dbReference type="InterPro" id="IPR011545">
    <property type="entry name" value="DEAD/DEAH_box_helicase_dom"/>
</dbReference>
<feature type="domain" description="Helicase ATP-binding" evidence="13">
    <location>
        <begin position="61"/>
        <end position="223"/>
    </location>
</feature>
<feature type="region of interest" description="Topoisomerase I" evidence="9">
    <location>
        <begin position="579"/>
        <end position="1183"/>
    </location>
</feature>
<keyword evidence="11" id="KW-0175">Coiled coil</keyword>
<feature type="domain" description="Toprim" evidence="12">
    <location>
        <begin position="583"/>
        <end position="747"/>
    </location>
</feature>
<dbReference type="GO" id="GO:0016887">
    <property type="term" value="F:ATP hydrolysis activity"/>
    <property type="evidence" value="ECO:0007669"/>
    <property type="project" value="RHEA"/>
</dbReference>
<dbReference type="SMART" id="SM00436">
    <property type="entry name" value="TOP1Bc"/>
    <property type="match status" value="1"/>
</dbReference>
<dbReference type="EMBL" id="CP000493">
    <property type="protein sequence ID" value="ABM80779.1"/>
    <property type="molecule type" value="Genomic_DNA"/>
</dbReference>
<comment type="function">
    <text evidence="10">Modifies the topological state of DNA by introducing positive supercoils in an ATP-dependent process, increasing the linking number in steps of +1. Binds to single-stranded DNA, transiently cleaves and then rejoins the ends, introducing a positive supercoil in the process. The scissile phosphodiester is attacked by the catalytic tyrosine of the enzyme, resulting in the formation of a DNA-(5'-phosphotyrosyl)-enzyme intermediate. Involved in rewinding DNA strands in regions of the chromosome that have opened up to allow replication, transcription, DNA repair and/or for DNA protection.</text>
</comment>
<dbReference type="GO" id="GO:0005524">
    <property type="term" value="F:ATP binding"/>
    <property type="evidence" value="ECO:0007669"/>
    <property type="project" value="UniProtKB-UniRule"/>
</dbReference>
<dbReference type="SMART" id="SM00437">
    <property type="entry name" value="TOP1Ac"/>
    <property type="match status" value="1"/>
</dbReference>
<sequence>MGELSTDYYERIETIGRLLAENGRLRGYWYLYSSTSQLREFEEFFEKLTGHKLWSAQRTWAKRMLQGESIAIVAPTGVGKTTLLSVYAVYRASQGLKVYYLLPTENLARQVTRKLETLSSRLGGGIRVVSYYSSLPKRAKEESLRTIEERSYDILVTTTAFLSRRWSLIEGIRFDSILVDDVDAVLRNSKNIDKLLQALGFSVEAIEAAYNLVKKKIMATIAKTSGNIKRYEKLLQDIEQLEAILSQELVKTTPGQLVIASATGRAYGLKPKLFRELLGFDIGRVYDYTRSIANLYKIVNDPVAEAVSLVTRMGGGGLVFVAKRFGKNVARRIAEMLNERGIRAAVALAGRRVLDRFASGEYDVLVGVASYYGVIVRGIDMPERIHYTVFVGVPSQAIEAGKALLSPHRIARSAVELSLEGAEELARRLSKLAPNEVTVLRIALERGERLEGRLGEILEMLLETRRKLLHAIEELVSIEGSVAVGGALYRFEDGKLVAILPDAPTYVQASGRASRMYGSAMTHGISIVLDVDEILVRLLAEKLKRFLEDVRFEELSSEKLAKELEKARASRRGGVGKKVDIETCLIVVESPTKAKTIAGFFGRPVRRRIGSVVVYETTFYNPVSGKIHVAAIAATAGHVYDLTIDDEGIYGVELGKNGVSPIYKPIKRCLSCGHQFSSSSQVCPRCGSSNIVSKEDVIGALRQLAIENEVVYIATDPDVEGEKIAYDIYLLLRPYARKIMRIELHEITRSELNRALANPREVDVRLAEAQMVRRIEDRWIGFGLSQHLWQVFGKNWLGAGRVQTPVLGWIIERYSEWRSNLGYNLYIRLPGGPLVKIHYDSASGAREAAAAAENGVRVVSVEEEVVEINPPPPYTTESLIYDASRLYGYPAQKTMRVAQELFEAGLITYHRTDSTHVSGLGQHIARLYLESREDAELLQPRSWGPQGHHEAIRPTRPIDAEALRRMVALGDLRVPVTLRESHYRLYDLIFRRFIASQMKPAKLKRRRIRLEVAGSQVEIEVYTAALREGYHKYYPYPRLHMALDSVKPGDVLRPERILVRRGSTVYLYTHGEIVSLMRERGLGRPSTYAKIIDALERHGYVIESKYRRRLVPTKLGIEVYEYLESRYGSLVSEERTRKLYRDIEEIASGNKSPVEVVNELLAELSELLETSLRQYTGEVKALG</sequence>
<comment type="miscellaneous">
    <text evidence="9">This enzyme is the only unique feature of hyperthermophilic bacteria/archaea known and seems to be essential for adaptation to life at high temperatures. It may play a role in stabilization of DNA at high temperatures.</text>
</comment>
<keyword evidence="9" id="KW-0378">Hydrolase</keyword>
<keyword evidence="6 9" id="KW-0238">DNA-binding</keyword>
<gene>
    <name evidence="9" type="primary">rgy</name>
    <name evidence="15" type="ordered locus">Hbut_0931</name>
</gene>
<comment type="subcellular location">
    <subcellularLocation>
        <location evidence="1 9">Cytoplasm</location>
    </subcellularLocation>
</comment>
<evidence type="ECO:0000259" key="13">
    <source>
        <dbReference type="PROSITE" id="PS51192"/>
    </source>
</evidence>
<dbReference type="PRINTS" id="PR00417">
    <property type="entry name" value="PRTPISMRASEI"/>
</dbReference>
<dbReference type="Pfam" id="PF00270">
    <property type="entry name" value="DEAD"/>
    <property type="match status" value="1"/>
</dbReference>
<comment type="cofactor">
    <cofactor evidence="9">
        <name>Zn(2+)</name>
        <dbReference type="ChEBI" id="CHEBI:29105"/>
    </cofactor>
    <text evidence="9">Binds 1 or 2 zinc ions per subunit.</text>
</comment>
<comment type="catalytic activity">
    <reaction evidence="9 10">
        <text>ATP + H2O = ADP + phosphate + H(+)</text>
        <dbReference type="Rhea" id="RHEA:13065"/>
        <dbReference type="ChEBI" id="CHEBI:15377"/>
        <dbReference type="ChEBI" id="CHEBI:15378"/>
        <dbReference type="ChEBI" id="CHEBI:30616"/>
        <dbReference type="ChEBI" id="CHEBI:43474"/>
        <dbReference type="ChEBI" id="CHEBI:456216"/>
    </reaction>
</comment>
<keyword evidence="4 9" id="KW-0862">Zinc</keyword>
<evidence type="ECO:0000256" key="8">
    <source>
        <dbReference type="ARBA" id="ARBA00043976"/>
    </source>
</evidence>
<keyword evidence="9 10" id="KW-0547">Nucleotide-binding</keyword>
<feature type="domain" description="Topo IA-type catalytic" evidence="14">
    <location>
        <begin position="763"/>
        <end position="1168"/>
    </location>
</feature>
<organism evidence="15 16">
    <name type="scientific">Hyperthermus butylicus (strain DSM 5456 / JCM 9403 / PLM1-5)</name>
    <dbReference type="NCBI Taxonomy" id="415426"/>
    <lineage>
        <taxon>Archaea</taxon>
        <taxon>Thermoproteota</taxon>
        <taxon>Thermoprotei</taxon>
        <taxon>Desulfurococcales</taxon>
        <taxon>Pyrodictiaceae</taxon>
        <taxon>Hyperthermus</taxon>
    </lineage>
</organism>
<dbReference type="KEGG" id="hbu:Hbut_0931"/>
<dbReference type="Gene3D" id="2.60.510.20">
    <property type="match status" value="1"/>
</dbReference>
<dbReference type="Pfam" id="PF01131">
    <property type="entry name" value="Topoisom_bac"/>
    <property type="match status" value="1"/>
</dbReference>
<dbReference type="NCBIfam" id="TIGR01054">
    <property type="entry name" value="rgy"/>
    <property type="match status" value="1"/>
</dbReference>
<dbReference type="SUPFAM" id="SSF52540">
    <property type="entry name" value="P-loop containing nucleoside triphosphate hydrolases"/>
    <property type="match status" value="2"/>
</dbReference>
<evidence type="ECO:0000259" key="12">
    <source>
        <dbReference type="PROSITE" id="PS50880"/>
    </source>
</evidence>
<dbReference type="eggNOG" id="arCOG01526">
    <property type="taxonomic scope" value="Archaea"/>
</dbReference>
<comment type="similarity">
    <text evidence="9">In the C-terminal section; belongs to the type IA topoisomerase family.</text>
</comment>
<evidence type="ECO:0000256" key="11">
    <source>
        <dbReference type="SAM" id="Coils"/>
    </source>
</evidence>
<dbReference type="GO" id="GO:0008270">
    <property type="term" value="F:zinc ion binding"/>
    <property type="evidence" value="ECO:0007669"/>
    <property type="project" value="UniProtKB-UniRule"/>
</dbReference>
<reference evidence="15 16" key="1">
    <citation type="journal article" date="2007" name="Archaea">
        <title>The genome of Hyperthermus butylicus: a sulfur-reducing, peptide fermenting, neutrophilic Crenarchaeote growing up to 108 degrees C.</title>
        <authorList>
            <person name="Brugger K."/>
            <person name="Chen L."/>
            <person name="Stark M."/>
            <person name="Zibat A."/>
            <person name="Redder P."/>
            <person name="Ruepp A."/>
            <person name="Awayez M."/>
            <person name="She Q."/>
            <person name="Garrett R.A."/>
            <person name="Klenk H.P."/>
        </authorList>
    </citation>
    <scope>NUCLEOTIDE SEQUENCE [LARGE SCALE GENOMIC DNA]</scope>
    <source>
        <strain evidence="16">DSM 5456 / JCM 9403 / PLM1-5</strain>
    </source>
</reference>
<dbReference type="HAMAP" id="MF_01125">
    <property type="entry name" value="Reverse_gyrase"/>
    <property type="match status" value="1"/>
</dbReference>
<dbReference type="GO" id="GO:0006260">
    <property type="term" value="P:DNA replication"/>
    <property type="evidence" value="ECO:0007669"/>
    <property type="project" value="UniProtKB-UniRule"/>
</dbReference>
<dbReference type="SUPFAM" id="SSF56712">
    <property type="entry name" value="Prokaryotic type I DNA topoisomerase"/>
    <property type="match status" value="1"/>
</dbReference>
<feature type="coiled-coil region" evidence="11">
    <location>
        <begin position="221"/>
        <end position="251"/>
    </location>
</feature>
<keyword evidence="5 9" id="KW-0799">Topoisomerase</keyword>
<keyword evidence="2 9" id="KW-0963">Cytoplasm</keyword>
<evidence type="ECO:0000259" key="14">
    <source>
        <dbReference type="PROSITE" id="PS52039"/>
    </source>
</evidence>
<dbReference type="Gene3D" id="1.10.290.10">
    <property type="entry name" value="Topoisomerase I, domain 4"/>
    <property type="match status" value="1"/>
</dbReference>
<dbReference type="EC" id="5.6.2.-" evidence="9"/>
<keyword evidence="7 9" id="KW-0413">Isomerase</keyword>
<evidence type="ECO:0000256" key="6">
    <source>
        <dbReference type="ARBA" id="ARBA00023125"/>
    </source>
</evidence>
<dbReference type="PROSITE" id="PS52039">
    <property type="entry name" value="TOPO_IA_2"/>
    <property type="match status" value="1"/>
</dbReference>
<name>A2BLB8_HYPBU</name>
<dbReference type="Gene3D" id="1.10.460.10">
    <property type="entry name" value="Topoisomerase I, domain 2"/>
    <property type="match status" value="1"/>
</dbReference>
<dbReference type="PROSITE" id="PS51192">
    <property type="entry name" value="HELICASE_ATP_BIND_1"/>
    <property type="match status" value="1"/>
</dbReference>
<dbReference type="GO" id="GO:0003677">
    <property type="term" value="F:DNA binding"/>
    <property type="evidence" value="ECO:0007669"/>
    <property type="project" value="UniProtKB-UniRule"/>
</dbReference>
<protein>
    <recommendedName>
        <fullName evidence="9 10">Reverse gyrase</fullName>
        <ecNumber evidence="9">5.6.2.-</ecNumber>
    </recommendedName>
</protein>
<dbReference type="Pfam" id="PF01751">
    <property type="entry name" value="Toprim"/>
    <property type="match status" value="1"/>
</dbReference>
<dbReference type="GO" id="GO:0008094">
    <property type="term" value="F:ATP-dependent activity, acting on DNA"/>
    <property type="evidence" value="ECO:0007669"/>
    <property type="project" value="UniProtKB-UniRule"/>
</dbReference>
<dbReference type="Gene3D" id="3.40.50.300">
    <property type="entry name" value="P-loop containing nucleotide triphosphate hydrolases"/>
    <property type="match status" value="3"/>
</dbReference>
<dbReference type="EnsemblBacteria" id="ABM80779">
    <property type="protein sequence ID" value="ABM80779"/>
    <property type="gene ID" value="Hbut_0931"/>
</dbReference>
<keyword evidence="16" id="KW-1185">Reference proteome</keyword>
<evidence type="ECO:0000313" key="15">
    <source>
        <dbReference type="EMBL" id="ABM80779.1"/>
    </source>
</evidence>
<dbReference type="SMART" id="SM00493">
    <property type="entry name" value="TOPRIM"/>
    <property type="match status" value="1"/>
</dbReference>
<feature type="active site" description="O-(5'-phospho-DNA)-tyrosine intermediate" evidence="9">
    <location>
        <position position="909"/>
    </location>
</feature>
<dbReference type="GO" id="GO:0005737">
    <property type="term" value="C:cytoplasm"/>
    <property type="evidence" value="ECO:0007669"/>
    <property type="project" value="UniProtKB-SubCell"/>
</dbReference>
<dbReference type="GO" id="GO:0006265">
    <property type="term" value="P:DNA topological change"/>
    <property type="evidence" value="ECO:0007669"/>
    <property type="project" value="UniProtKB-UniRule"/>
</dbReference>
<evidence type="ECO:0000256" key="5">
    <source>
        <dbReference type="ARBA" id="ARBA00023029"/>
    </source>
</evidence>
<dbReference type="AlphaFoldDB" id="A2BLB8"/>
<dbReference type="GO" id="GO:0160097">
    <property type="term" value="F:reverse gyrase activity"/>
    <property type="evidence" value="ECO:0007669"/>
    <property type="project" value="UniProtKB-UniRule"/>
</dbReference>
<dbReference type="InterPro" id="IPR003602">
    <property type="entry name" value="Topo_IA_DNA-bd_dom"/>
</dbReference>
<dbReference type="InterPro" id="IPR003601">
    <property type="entry name" value="Topo_IA_2"/>
</dbReference>
<keyword evidence="9 10" id="KW-0067">ATP-binding</keyword>
<dbReference type="InterPro" id="IPR027417">
    <property type="entry name" value="P-loop_NTPase"/>
</dbReference>
<comment type="subunit">
    <text evidence="9">Monomer.</text>
</comment>
<dbReference type="InterPro" id="IPR013497">
    <property type="entry name" value="Topo_IA_cen"/>
</dbReference>
<dbReference type="STRING" id="415426.Hbut_0931"/>
<keyword evidence="3 9" id="KW-0863">Zinc-finger</keyword>
<comment type="domain">
    <text evidence="9">Introduction of positive supercoils requires the cooperation of both domains. The helicase-like domain probably does not directly unwind DNA, but more likely acts by driving ATP-dependent conformational changes within the whole enzyme. A beta hairpin in the 'latch' region of the N-terminal domain plays a regulatory role in the enzyme, repressing topoisomerase activity in the absence of ATP and preventing the enzyme from acting as an ATP-independent relaxing enzyme; it also helps to coordinate nucleotide hydrolysis by the ATPase domain with the supercoiling activity of the topoisomerase domain.</text>
</comment>
<accession>A2BLB8</accession>
<dbReference type="InterPro" id="IPR006171">
    <property type="entry name" value="TOPRIM_dom"/>
</dbReference>
<dbReference type="InterPro" id="IPR013824">
    <property type="entry name" value="Topo_IA_cen_sub1"/>
</dbReference>
<comment type="function">
    <text evidence="9">Modifies the topological state of DNA by introducing positive supercoils in an ATP-dependent process, increasing the linking number in steps of +1. Binds to single-stranded DNA, transiently cleaves and then rejoins the ends, introducing a positive supercoil in the process. The scissile phosphodiester is attacked by the catalytic tyrosine of the enzyme, resulting in the formation of a DNA-(5'-phosphotyrosyl)-enzyme intermediate. Probably involved in rewinding DNA strands in regions of the chromosome that have opened up to allow replication, transcription, DNA repair and/or for DNA protection.</text>
</comment>
<proteinExistence type="inferred from homology"/>
<evidence type="ECO:0000256" key="9">
    <source>
        <dbReference type="HAMAP-Rule" id="MF_01125"/>
    </source>
</evidence>
<dbReference type="PROSITE" id="PS52037">
    <property type="entry name" value="ZF_RG_C"/>
    <property type="match status" value="1"/>
</dbReference>
<dbReference type="PROSITE" id="PS50880">
    <property type="entry name" value="TOPRIM"/>
    <property type="match status" value="1"/>
</dbReference>
<evidence type="ECO:0000256" key="4">
    <source>
        <dbReference type="ARBA" id="ARBA00022833"/>
    </source>
</evidence>
<evidence type="ECO:0000313" key="16">
    <source>
        <dbReference type="Proteomes" id="UP000002593"/>
    </source>
</evidence>
<comment type="similarity">
    <text evidence="8 9">In the N-terminal section; belongs to the DEAD box helicase family. DDVD subfamily.</text>
</comment>
<dbReference type="Gene3D" id="3.40.50.140">
    <property type="match status" value="1"/>
</dbReference>
<dbReference type="InterPro" id="IPR023405">
    <property type="entry name" value="Topo_IA_core_domain"/>
</dbReference>
<feature type="binding site" evidence="9">
    <location>
        <position position="57"/>
    </location>
    <ligand>
        <name>ATP</name>
        <dbReference type="ChEBI" id="CHEBI:30616"/>
    </ligand>
</feature>
<dbReference type="InterPro" id="IPR014001">
    <property type="entry name" value="Helicase_ATP-bd"/>
</dbReference>
<dbReference type="HOGENOM" id="CLU_002886_0_0_2"/>
<evidence type="ECO:0000256" key="10">
    <source>
        <dbReference type="RuleBase" id="RU004026"/>
    </source>
</evidence>
<evidence type="ECO:0000256" key="2">
    <source>
        <dbReference type="ARBA" id="ARBA00022490"/>
    </source>
</evidence>
<evidence type="ECO:0000256" key="1">
    <source>
        <dbReference type="ARBA" id="ARBA00004496"/>
    </source>
</evidence>
<dbReference type="Proteomes" id="UP000002593">
    <property type="component" value="Chromosome"/>
</dbReference>
<dbReference type="InterPro" id="IPR013826">
    <property type="entry name" value="Topo_IA_cen_sub3"/>
</dbReference>
<evidence type="ECO:0000256" key="7">
    <source>
        <dbReference type="ARBA" id="ARBA00023235"/>
    </source>
</evidence>
<dbReference type="PANTHER" id="PTHR43505">
    <property type="entry name" value="REVERSE GYRASE"/>
    <property type="match status" value="1"/>
</dbReference>
<dbReference type="PANTHER" id="PTHR43505:SF1">
    <property type="entry name" value="REVERSE GYRASE"/>
    <property type="match status" value="1"/>
</dbReference>
<dbReference type="InterPro" id="IPR005736">
    <property type="entry name" value="Reverse_gyrase"/>
</dbReference>
<dbReference type="CDD" id="cd00186">
    <property type="entry name" value="TOP1Ac"/>
    <property type="match status" value="1"/>
</dbReference>
<dbReference type="SMART" id="SM00487">
    <property type="entry name" value="DEXDc"/>
    <property type="match status" value="1"/>
</dbReference>
<evidence type="ECO:0000256" key="3">
    <source>
        <dbReference type="ARBA" id="ARBA00022771"/>
    </source>
</evidence>